<dbReference type="InterPro" id="IPR001375">
    <property type="entry name" value="Peptidase_S9_cat"/>
</dbReference>
<dbReference type="RefSeq" id="XP_037149311.1">
    <property type="nucleotide sequence ID" value="XM_037294623.1"/>
</dbReference>
<evidence type="ECO:0000313" key="3">
    <source>
        <dbReference type="EMBL" id="KAF6219876.1"/>
    </source>
</evidence>
<dbReference type="GO" id="GO:0006508">
    <property type="term" value="P:proteolysis"/>
    <property type="evidence" value="ECO:0007669"/>
    <property type="project" value="InterPro"/>
</dbReference>
<dbReference type="Pfam" id="PF00326">
    <property type="entry name" value="Peptidase_S9"/>
    <property type="match status" value="1"/>
</dbReference>
<keyword evidence="1" id="KW-0732">Signal</keyword>
<dbReference type="Proteomes" id="UP000593566">
    <property type="component" value="Unassembled WGS sequence"/>
</dbReference>
<organism evidence="3 4">
    <name type="scientific">Letharia lupina</name>
    <dbReference type="NCBI Taxonomy" id="560253"/>
    <lineage>
        <taxon>Eukaryota</taxon>
        <taxon>Fungi</taxon>
        <taxon>Dikarya</taxon>
        <taxon>Ascomycota</taxon>
        <taxon>Pezizomycotina</taxon>
        <taxon>Lecanoromycetes</taxon>
        <taxon>OSLEUM clade</taxon>
        <taxon>Lecanoromycetidae</taxon>
        <taxon>Lecanorales</taxon>
        <taxon>Lecanorineae</taxon>
        <taxon>Parmeliaceae</taxon>
        <taxon>Letharia</taxon>
    </lineage>
</organism>
<dbReference type="PANTHER" id="PTHR43037:SF4">
    <property type="entry name" value="PEPTIDASE S9 PROLYL OLIGOPEPTIDASE CATALYTIC DOMAIN-CONTAINING PROTEIN"/>
    <property type="match status" value="1"/>
</dbReference>
<gene>
    <name evidence="3" type="ORF">HO133_003701</name>
</gene>
<accession>A0A8H6F9E7</accession>
<dbReference type="InterPro" id="IPR029058">
    <property type="entry name" value="AB_hydrolase_fold"/>
</dbReference>
<comment type="caution">
    <text evidence="3">The sequence shown here is derived from an EMBL/GenBank/DDBJ whole genome shotgun (WGS) entry which is preliminary data.</text>
</comment>
<dbReference type="EMBL" id="JACCJB010000018">
    <property type="protein sequence ID" value="KAF6219876.1"/>
    <property type="molecule type" value="Genomic_DNA"/>
</dbReference>
<evidence type="ECO:0000313" key="4">
    <source>
        <dbReference type="Proteomes" id="UP000593566"/>
    </source>
</evidence>
<dbReference type="GO" id="GO:0008236">
    <property type="term" value="F:serine-type peptidase activity"/>
    <property type="evidence" value="ECO:0007669"/>
    <property type="project" value="InterPro"/>
</dbReference>
<dbReference type="InterPro" id="IPR050955">
    <property type="entry name" value="Plant_Biomass_Hydrol_Est"/>
</dbReference>
<protein>
    <recommendedName>
        <fullName evidence="2">Peptidase S9 prolyl oligopeptidase catalytic domain-containing protein</fullName>
    </recommendedName>
</protein>
<dbReference type="SUPFAM" id="SSF53474">
    <property type="entry name" value="alpha/beta-Hydrolases"/>
    <property type="match status" value="1"/>
</dbReference>
<reference evidence="3 4" key="1">
    <citation type="journal article" date="2020" name="Genomics">
        <title>Complete, high-quality genomes from long-read metagenomic sequencing of two wolf lichen thalli reveals enigmatic genome architecture.</title>
        <authorList>
            <person name="McKenzie S.K."/>
            <person name="Walston R.F."/>
            <person name="Allen J.L."/>
        </authorList>
    </citation>
    <scope>NUCLEOTIDE SEQUENCE [LARGE SCALE GENOMIC DNA]</scope>
    <source>
        <strain evidence="3">WasteWater1</strain>
    </source>
</reference>
<dbReference type="PANTHER" id="PTHR43037">
    <property type="entry name" value="UNNAMED PRODUCT-RELATED"/>
    <property type="match status" value="1"/>
</dbReference>
<evidence type="ECO:0000256" key="1">
    <source>
        <dbReference type="ARBA" id="ARBA00022729"/>
    </source>
</evidence>
<evidence type="ECO:0000259" key="2">
    <source>
        <dbReference type="Pfam" id="PF00326"/>
    </source>
</evidence>
<dbReference type="AlphaFoldDB" id="A0A8H6F9E7"/>
<dbReference type="Gene3D" id="3.40.50.1820">
    <property type="entry name" value="alpha/beta hydrolase"/>
    <property type="match status" value="1"/>
</dbReference>
<name>A0A8H6F9E7_9LECA</name>
<proteinExistence type="predicted"/>
<keyword evidence="4" id="KW-1185">Reference proteome</keyword>
<dbReference type="GeneID" id="59332112"/>
<feature type="domain" description="Peptidase S9 prolyl oligopeptidase catalytic" evidence="2">
    <location>
        <begin position="417"/>
        <end position="550"/>
    </location>
</feature>
<sequence length="868" mass="95100">MLITHGQDGGECPSISFSLKWDVLGPFQIGTREASWGADPLEFEGGFRALAYDNETNYPSSLAPSGRVSWSTHQLECSSSSGDVAEASLIVGFPTIDWPFLQSVYGWAALQYQAWARGRLTIAAKSAQPIIFYADNVLEFWIDDSHYFGGDFYAYRRAPLVLHLNPGKHNVDIRLIRDVRVMGGIGEPKISIKLRAESSEGSLAIVEQKAMIPAIVNGVLASPFAFVPARNEGRKTIDILDITTSAGTVSAAMIGISPLSLAPGQTRPLTFRLSAQSNPPIYLSLEVTYVESDSPDCLLSTVISTAFSEHDSHSPHKITFLHPGGIVSYAILRAPSKKAISGLSPNKRLPILLNLHGAGLEADSHQVRHMLDSVPDLPSWVIFPTGVTPWSGDDWHTWGFADVEAAVAAISGWIETVGWDGPSVDASGWLVTGHSNGGQGTWYALTHRPEKVIGAASVSGYSSIEGYVPYQMWAEASPEITMLLQNSTRSFRHELLVANFKGIPIMQQHGSADNNVPAFHSRRMNQLISQTNGKYNHQYVELKGKSHWFDGVMTTVPLLRFYDILGREADWAKLPQDFTIMIANPADMGARGGLLVDQLSSPDQLGRIEVKRCPLSAAWVLRTSNVLRFHFTATQKSDILPHKLVIDQSSLELPLGEKKFACWLVRSEQGFWHVSHDRQWLTEQRHGAQLGPLDSILRSAGRFLIRTSASVSDVAVQIARNLFQYFAADSEIMDLSAAVGSQSGNVISVTLGSDSLMLGSHSESIGLDDSVGLYIRRRGGIKKVFPFEVGMGAIFLRPLLDERLELVVWGFDKQGLRRAARLMPMLTGVGQPDFVVIGRRCAWEGAAGVLAMGSFDNFWRVSDASFIS</sequence>